<feature type="domain" description="Major facilitator superfamily (MFS) profile" evidence="7">
    <location>
        <begin position="88"/>
        <end position="526"/>
    </location>
</feature>
<sequence length="586" mass="64706">MHFDRILVHVGAFGKFQKVICVLLSLVAIPCAWHSIAQVFLAAETDHLCAVPADQSLNCTGLDLETAVECLNQQKELTIPFTVDKEGQVVYSKCERYVEAWDGELEGNGTNGTLQRDEASNETIPCDRGWEYDRSQYHSTIIQDFDLVCSRKDLPGLSQSVFFAGLLTGSFIWGAVADWCGRKLTIFISLSLASVICTANSFVPTFAAYTALRFFIAGLNFGVYLISFVLVSEIVGPTYRSMVGTLIAVFFSIGYALLAVIAYQLRQWRQLHLAISLPWFLFFLILLVIPESPRWLVTKKKYKEAEKIIKRVAHFNGKSVPENLFDDGEEETLQVKTVLPRQATQIDLFRTPNMRRKTLNIFFNWFVNSLVYYGLSLSTSGLGVDDYVAAFVSGAVEMPGYLSSWLAIQKLGRRLSLFLYLCVGGLACLTTIFIAPGVARATVAMIGKFAISGSFNIIYIYSAELYPTPVRSMGVGMSSMSARLSGVIAPVILILGNYWEPIPLIVFGGCSLLAGALALLLPETLNHALPETIQEGEEFGKGQGFGLRTLFKTQHGRPADGENAPGDPYKRIPTDKTETPCETSPM</sequence>
<keyword evidence="8" id="KW-1185">Reference proteome</keyword>
<feature type="transmembrane region" description="Helical" evidence="6">
    <location>
        <begin position="209"/>
        <end position="231"/>
    </location>
</feature>
<dbReference type="Pfam" id="PF00083">
    <property type="entry name" value="Sugar_tr"/>
    <property type="match status" value="1"/>
</dbReference>
<keyword evidence="2 6" id="KW-0812">Transmembrane</keyword>
<name>A0A8B7ZKG0_ACAPL</name>
<dbReference type="GO" id="GO:0016020">
    <property type="term" value="C:membrane"/>
    <property type="evidence" value="ECO:0007669"/>
    <property type="project" value="UniProtKB-SubCell"/>
</dbReference>
<dbReference type="AlphaFoldDB" id="A0A8B7ZKG0"/>
<dbReference type="RefSeq" id="XP_022106113.1">
    <property type="nucleotide sequence ID" value="XM_022250421.1"/>
</dbReference>
<dbReference type="Proteomes" id="UP000694845">
    <property type="component" value="Unplaced"/>
</dbReference>
<keyword evidence="4 6" id="KW-0472">Membrane</keyword>
<dbReference type="PANTHER" id="PTHR24064">
    <property type="entry name" value="SOLUTE CARRIER FAMILY 22 MEMBER"/>
    <property type="match status" value="1"/>
</dbReference>
<dbReference type="OMA" id="NAVFIFA"/>
<dbReference type="CDD" id="cd17317">
    <property type="entry name" value="MFS_SLC22"/>
    <property type="match status" value="1"/>
</dbReference>
<feature type="transmembrane region" description="Helical" evidence="6">
    <location>
        <begin position="387"/>
        <end position="408"/>
    </location>
</feature>
<proteinExistence type="predicted"/>
<dbReference type="InterPro" id="IPR020846">
    <property type="entry name" value="MFS_dom"/>
</dbReference>
<evidence type="ECO:0000259" key="7">
    <source>
        <dbReference type="PROSITE" id="PS50850"/>
    </source>
</evidence>
<evidence type="ECO:0000256" key="6">
    <source>
        <dbReference type="SAM" id="Phobius"/>
    </source>
</evidence>
<evidence type="ECO:0000256" key="5">
    <source>
        <dbReference type="SAM" id="MobiDB-lite"/>
    </source>
</evidence>
<evidence type="ECO:0000256" key="1">
    <source>
        <dbReference type="ARBA" id="ARBA00004141"/>
    </source>
</evidence>
<dbReference type="InterPro" id="IPR005828">
    <property type="entry name" value="MFS_sugar_transport-like"/>
</dbReference>
<evidence type="ECO:0000313" key="8">
    <source>
        <dbReference type="Proteomes" id="UP000694845"/>
    </source>
</evidence>
<gene>
    <name evidence="9" type="primary">LOC110987581</name>
</gene>
<dbReference type="OrthoDB" id="5296287at2759"/>
<feature type="transmembrane region" description="Helical" evidence="6">
    <location>
        <begin position="441"/>
        <end position="461"/>
    </location>
</feature>
<evidence type="ECO:0000256" key="3">
    <source>
        <dbReference type="ARBA" id="ARBA00022989"/>
    </source>
</evidence>
<dbReference type="GeneID" id="110987581"/>
<dbReference type="KEGG" id="aplc:110987581"/>
<feature type="compositionally biased region" description="Basic and acidic residues" evidence="5">
    <location>
        <begin position="568"/>
        <end position="579"/>
    </location>
</feature>
<feature type="region of interest" description="Disordered" evidence="5">
    <location>
        <begin position="555"/>
        <end position="586"/>
    </location>
</feature>
<dbReference type="Gene3D" id="1.20.1250.20">
    <property type="entry name" value="MFS general substrate transporter like domains"/>
    <property type="match status" value="1"/>
</dbReference>
<organism evidence="8 9">
    <name type="scientific">Acanthaster planci</name>
    <name type="common">Crown-of-thorns starfish</name>
    <dbReference type="NCBI Taxonomy" id="133434"/>
    <lineage>
        <taxon>Eukaryota</taxon>
        <taxon>Metazoa</taxon>
        <taxon>Echinodermata</taxon>
        <taxon>Eleutherozoa</taxon>
        <taxon>Asterozoa</taxon>
        <taxon>Asteroidea</taxon>
        <taxon>Valvatacea</taxon>
        <taxon>Valvatida</taxon>
        <taxon>Acanthasteridae</taxon>
        <taxon>Acanthaster</taxon>
    </lineage>
</organism>
<feature type="transmembrane region" description="Helical" evidence="6">
    <location>
        <begin position="243"/>
        <end position="265"/>
    </location>
</feature>
<feature type="transmembrane region" description="Helical" evidence="6">
    <location>
        <begin position="415"/>
        <end position="435"/>
    </location>
</feature>
<reference evidence="9" key="1">
    <citation type="submission" date="2025-08" db="UniProtKB">
        <authorList>
            <consortium name="RefSeq"/>
        </authorList>
    </citation>
    <scope>IDENTIFICATION</scope>
</reference>
<dbReference type="InterPro" id="IPR036259">
    <property type="entry name" value="MFS_trans_sf"/>
</dbReference>
<dbReference type="GO" id="GO:0022857">
    <property type="term" value="F:transmembrane transporter activity"/>
    <property type="evidence" value="ECO:0007669"/>
    <property type="project" value="InterPro"/>
</dbReference>
<evidence type="ECO:0000256" key="4">
    <source>
        <dbReference type="ARBA" id="ARBA00023136"/>
    </source>
</evidence>
<dbReference type="PROSITE" id="PS50850">
    <property type="entry name" value="MFS"/>
    <property type="match status" value="1"/>
</dbReference>
<feature type="transmembrane region" description="Helical" evidence="6">
    <location>
        <begin position="358"/>
        <end position="375"/>
    </location>
</feature>
<evidence type="ECO:0000256" key="2">
    <source>
        <dbReference type="ARBA" id="ARBA00022692"/>
    </source>
</evidence>
<comment type="subcellular location">
    <subcellularLocation>
        <location evidence="1">Membrane</location>
        <topology evidence="1">Multi-pass membrane protein</topology>
    </subcellularLocation>
</comment>
<feature type="transmembrane region" description="Helical" evidence="6">
    <location>
        <begin position="157"/>
        <end position="177"/>
    </location>
</feature>
<protein>
    <submittedName>
        <fullName evidence="9">Organic cation transporter protein-like</fullName>
    </submittedName>
</protein>
<evidence type="ECO:0000313" key="9">
    <source>
        <dbReference type="RefSeq" id="XP_022106113.1"/>
    </source>
</evidence>
<feature type="transmembrane region" description="Helical" evidence="6">
    <location>
        <begin position="271"/>
        <end position="289"/>
    </location>
</feature>
<accession>A0A8B7ZKG0</accession>
<keyword evidence="3 6" id="KW-1133">Transmembrane helix</keyword>
<feature type="transmembrane region" description="Helical" evidence="6">
    <location>
        <begin position="473"/>
        <end position="496"/>
    </location>
</feature>
<feature type="transmembrane region" description="Helical" evidence="6">
    <location>
        <begin position="184"/>
        <end position="203"/>
    </location>
</feature>
<dbReference type="SUPFAM" id="SSF103473">
    <property type="entry name" value="MFS general substrate transporter"/>
    <property type="match status" value="1"/>
</dbReference>